<gene>
    <name evidence="1" type="ORF">ONZ43_g2510</name>
</gene>
<accession>A0ACC2J0C4</accession>
<sequence length="330" mass="36545">MKVKPLSECITDAPMLVIQRFGLAALYQKSRCVLHRKYLVDPRPLKEHDYSRRTCLEAAVALLGYQNTMFEATKPGAILAQNGWFIASLAINDFLLADMVVALAVQQQNESEDDLDWMATCTPSVTKDSLIEMLKHSYTIWTDTWLTWILVVAITVVDCRKAATVVRTMLRRIQTQLGISFEGFGSPDDSVQTGSVGSSGEQTSSMGDRTLGSGYTSSPSDGYNACNDMEPSVSDLANLGMADPNIVPIEGLNDISNQQQMNVVDPWGIPQTQSGYDWDQFDALTRGPTDTIPQMTQISPLAHQNWLDQNNYNDFGDFMATNSWNSFPGM</sequence>
<organism evidence="1 2">
    <name type="scientific">Nemania bipapillata</name>
    <dbReference type="NCBI Taxonomy" id="110536"/>
    <lineage>
        <taxon>Eukaryota</taxon>
        <taxon>Fungi</taxon>
        <taxon>Dikarya</taxon>
        <taxon>Ascomycota</taxon>
        <taxon>Pezizomycotina</taxon>
        <taxon>Sordariomycetes</taxon>
        <taxon>Xylariomycetidae</taxon>
        <taxon>Xylariales</taxon>
        <taxon>Xylariaceae</taxon>
        <taxon>Nemania</taxon>
    </lineage>
</organism>
<proteinExistence type="predicted"/>
<evidence type="ECO:0000313" key="1">
    <source>
        <dbReference type="EMBL" id="KAJ8120905.1"/>
    </source>
</evidence>
<evidence type="ECO:0000313" key="2">
    <source>
        <dbReference type="Proteomes" id="UP001153334"/>
    </source>
</evidence>
<name>A0ACC2J0C4_9PEZI</name>
<keyword evidence="2" id="KW-1185">Reference proteome</keyword>
<dbReference type="Proteomes" id="UP001153334">
    <property type="component" value="Unassembled WGS sequence"/>
</dbReference>
<reference evidence="1" key="1">
    <citation type="submission" date="2022-11" db="EMBL/GenBank/DDBJ databases">
        <title>Genome Sequence of Nemania bipapillata.</title>
        <authorList>
            <person name="Buettner E."/>
        </authorList>
    </citation>
    <scope>NUCLEOTIDE SEQUENCE</scope>
    <source>
        <strain evidence="1">CP14</strain>
    </source>
</reference>
<protein>
    <submittedName>
        <fullName evidence="1">Uncharacterized protein</fullName>
    </submittedName>
</protein>
<dbReference type="EMBL" id="JAPESX010000519">
    <property type="protein sequence ID" value="KAJ8120905.1"/>
    <property type="molecule type" value="Genomic_DNA"/>
</dbReference>
<comment type="caution">
    <text evidence="1">The sequence shown here is derived from an EMBL/GenBank/DDBJ whole genome shotgun (WGS) entry which is preliminary data.</text>
</comment>